<evidence type="ECO:0000313" key="3">
    <source>
        <dbReference type="Proteomes" id="UP000070720"/>
    </source>
</evidence>
<dbReference type="EMBL" id="HG970335">
    <property type="protein sequence ID" value="CEF85551.1"/>
    <property type="molecule type" value="Genomic_DNA"/>
</dbReference>
<name>A0A098DUK6_GIBZE</name>
<evidence type="ECO:0000313" key="1">
    <source>
        <dbReference type="EMBL" id="CEF85551.1"/>
    </source>
</evidence>
<dbReference type="VEuPathDB" id="FungiDB:FGRAMPH1_01G27711"/>
<dbReference type="eggNOG" id="ENOG502RR62">
    <property type="taxonomic scope" value="Eukaryota"/>
</dbReference>
<accession>A0A0E0SGI8</accession>
<proteinExistence type="predicted"/>
<dbReference type="STRING" id="229533.A0A098DUK6"/>
<reference evidence="2 3" key="1">
    <citation type="journal article" date="2007" name="Science">
        <title>The Fusarium graminearum genome reveals a link between localized polymorphism and pathogen specialization.</title>
        <authorList>
            <person name="Cuomo C.A."/>
            <person name="Gueldener U."/>
            <person name="Xu J.-R."/>
            <person name="Trail F."/>
            <person name="Turgeon B.G."/>
            <person name="Di Pietro A."/>
            <person name="Walton J.D."/>
            <person name="Ma L.-J."/>
            <person name="Baker S.E."/>
            <person name="Rep M."/>
            <person name="Adam G."/>
            <person name="Antoniw J."/>
            <person name="Baldwin T."/>
            <person name="Calvo S.E."/>
            <person name="Chang Y.-L."/>
            <person name="DeCaprio D."/>
            <person name="Gale L.R."/>
            <person name="Gnerre S."/>
            <person name="Goswami R.S."/>
            <person name="Hammond-Kosack K."/>
            <person name="Harris L.J."/>
            <person name="Hilburn K."/>
            <person name="Kennell J.C."/>
            <person name="Kroken S."/>
            <person name="Magnuson J.K."/>
            <person name="Mannhaupt G."/>
            <person name="Mauceli E.W."/>
            <person name="Mewes H.-W."/>
            <person name="Mitterbauer R."/>
            <person name="Muehlbauer G."/>
            <person name="Muensterkoetter M."/>
            <person name="Nelson D."/>
            <person name="O'Donnell K."/>
            <person name="Ouellet T."/>
            <person name="Qi W."/>
            <person name="Quesneville H."/>
            <person name="Roncero M.I.G."/>
            <person name="Seong K.-Y."/>
            <person name="Tetko I.V."/>
            <person name="Urban M."/>
            <person name="Waalwijk C."/>
            <person name="Ward T.J."/>
            <person name="Yao J."/>
            <person name="Birren B.W."/>
            <person name="Kistler H.C."/>
        </authorList>
    </citation>
    <scope>NUCLEOTIDE SEQUENCE [LARGE SCALE GENOMIC DNA]</scope>
    <source>
        <strain evidence="3">ATCC MYA-4620 / CBS 123657 / FGSC 9075 / NRRL 31084 / PH-1</strain>
        <strain evidence="2">PH-1 / ATCC MYA-4620 / FGSC 9075 / NRRL 31084</strain>
    </source>
</reference>
<organism evidence="1 3">
    <name type="scientific">Gibberella zeae (strain ATCC MYA-4620 / CBS 123657 / FGSC 9075 / NRRL 31084 / PH-1)</name>
    <name type="common">Wheat head blight fungus</name>
    <name type="synonym">Fusarium graminearum</name>
    <dbReference type="NCBI Taxonomy" id="229533"/>
    <lineage>
        <taxon>Eukaryota</taxon>
        <taxon>Fungi</taxon>
        <taxon>Dikarya</taxon>
        <taxon>Ascomycota</taxon>
        <taxon>Pezizomycotina</taxon>
        <taxon>Sordariomycetes</taxon>
        <taxon>Hypocreomycetidae</taxon>
        <taxon>Hypocreales</taxon>
        <taxon>Nectriaceae</taxon>
        <taxon>Fusarium</taxon>
    </lineage>
</organism>
<reference evidence="2" key="4">
    <citation type="submission" date="2017-01" db="UniProtKB">
        <authorList>
            <consortium name="EnsemblFungi"/>
        </authorList>
    </citation>
    <scope>IDENTIFICATION</scope>
    <source>
        <strain evidence="2">PH-1 / ATCC MYA-4620 / FGSC 9075 / NRRL 31084</strain>
    </source>
</reference>
<keyword evidence="3" id="KW-1185">Reference proteome</keyword>
<dbReference type="EnsemblFungi" id="CEF85551">
    <property type="protein sequence ID" value="CEF85551"/>
    <property type="gene ID" value="FGRRES_17172"/>
</dbReference>
<accession>A0A098DUK6</accession>
<evidence type="ECO:0000313" key="2">
    <source>
        <dbReference type="EnsemblFungi" id="CEF85551"/>
    </source>
</evidence>
<dbReference type="InParanoid" id="A0A098DUK6"/>
<reference evidence="2 3" key="2">
    <citation type="journal article" date="2010" name="Nature">
        <title>Comparative genomics reveals mobile pathogenicity chromosomes in Fusarium.</title>
        <authorList>
            <person name="Ma L.J."/>
            <person name="van der Does H.C."/>
            <person name="Borkovich K.A."/>
            <person name="Coleman J.J."/>
            <person name="Daboussi M.J."/>
            <person name="Di Pietro A."/>
            <person name="Dufresne M."/>
            <person name="Freitag M."/>
            <person name="Grabherr M."/>
            <person name="Henrissat B."/>
            <person name="Houterman P.M."/>
            <person name="Kang S."/>
            <person name="Shim W.B."/>
            <person name="Woloshuk C."/>
            <person name="Xie X."/>
            <person name="Xu J.R."/>
            <person name="Antoniw J."/>
            <person name="Baker S.E."/>
            <person name="Bluhm B.H."/>
            <person name="Breakspear A."/>
            <person name="Brown D.W."/>
            <person name="Butchko R.A."/>
            <person name="Chapman S."/>
            <person name="Coulson R."/>
            <person name="Coutinho P.M."/>
            <person name="Danchin E.G."/>
            <person name="Diener A."/>
            <person name="Gale L.R."/>
            <person name="Gardiner D.M."/>
            <person name="Goff S."/>
            <person name="Hammond-Kosack K.E."/>
            <person name="Hilburn K."/>
            <person name="Hua-Van A."/>
            <person name="Jonkers W."/>
            <person name="Kazan K."/>
            <person name="Kodira C.D."/>
            <person name="Koehrsen M."/>
            <person name="Kumar L."/>
            <person name="Lee Y.H."/>
            <person name="Li L."/>
            <person name="Manners J.M."/>
            <person name="Miranda-Saavedra D."/>
            <person name="Mukherjee M."/>
            <person name="Park G."/>
            <person name="Park J."/>
            <person name="Park S.Y."/>
            <person name="Proctor R.H."/>
            <person name="Regev A."/>
            <person name="Ruiz-Roldan M.C."/>
            <person name="Sain D."/>
            <person name="Sakthikumar S."/>
            <person name="Sykes S."/>
            <person name="Schwartz D.C."/>
            <person name="Turgeon B.G."/>
            <person name="Wapinski I."/>
            <person name="Yoder O."/>
            <person name="Young S."/>
            <person name="Zeng Q."/>
            <person name="Zhou S."/>
            <person name="Galagan J."/>
            <person name="Cuomo C.A."/>
            <person name="Kistler H.C."/>
            <person name="Rep M."/>
        </authorList>
    </citation>
    <scope>GENOME REANNOTATION</scope>
    <source>
        <strain evidence="3">ATCC MYA-4620 / CBS 123657 / FGSC 9075 / NRRL 31084 / PH-1</strain>
        <strain evidence="2">PH-1 / ATCC MYA-4620 / FGSC 9075 / NRRL 31084</strain>
    </source>
</reference>
<reference evidence="1 3" key="3">
    <citation type="journal article" date="2015" name="BMC Genomics">
        <title>The completed genome sequence of the pathogenic ascomycete fungus Fusarium graminearum.</title>
        <authorList>
            <person name="King R."/>
            <person name="Urban M."/>
            <person name="Hammond-Kosack M.C."/>
            <person name="Hassani-Pak K."/>
            <person name="Hammond-Kosack K.E."/>
        </authorList>
    </citation>
    <scope>NUCLEOTIDE SEQUENCE [LARGE SCALE GENOMIC DNA]</scope>
    <source>
        <strain evidence="3">ATCC MYA-4620 / CBS 123657 / FGSC 9075 / NRRL 31084 / PH-1</strain>
        <strain evidence="1">PH-1</strain>
    </source>
</reference>
<gene>
    <name evidence="2" type="primary">FG09190.1</name>
    <name evidence="1" type="ORF">FGRAMPH1_01T27711</name>
</gene>
<dbReference type="AlphaFoldDB" id="A0A098DUK6"/>
<dbReference type="Proteomes" id="UP000070720">
    <property type="component" value="Chromosome 4"/>
</dbReference>
<protein>
    <submittedName>
        <fullName evidence="1">Chromosome 4, complete genome</fullName>
    </submittedName>
</protein>
<sequence length="735" mass="83281">MPCRPAAIKEARPTMRLKNQDGTYKETQEADVFGASGGKLEDLLDDERWLYTESRRKTQAYPLSDLFARTVFNPNNSKTRVNHAIWNPGPYSPRYSTTSTRSPTSPHMAFKLVARACNVNEGETGQDMKDVREHVGMGSSTRTTINTDIEGIYVGICAVDCLPVLLCKDVDRDSKITNTDSLDAFTLLNVDNDTNDGGKSIIWLENMLIPGNIAHAKSALNNELHGETKRRFLEIMKRENKLLQEDLNPAGVAKTLPSNESEVRKPALCRPIHVGQDYDKLHFRMRWPPMAALEFPPGMIKAMETFLSAHPFDNVPLNIALAATIIYLDLEDESWPSEAFVTRQVPIHAPRLGRFILYFSHMLRYVEIKHLTEFIHPARFATKHYYTDTVGSSDSRISTALISAKEMRKWYSQVKSRYPQLSKTHRFTLIPASMPGTHMVFPQDCSSAEPPSLDLSRVCCLNDIRTLGLPSYHNIDPKRESFRYIAGPHWLFSRNLKPPTHSMYDFFAEDYWKPKPNTRFMVLTGQAKQIDVLFPDITSDYYTDNKDITAFVERRFGVVTERPAKRPRISAPTLGAAAKVKIETLMASAPALSRDWDALTVCLENDEPSMQEVRQLLSKVHPFIASAEVLHANASEGKGSLEDVLRIVHRAVGLNPQLALIRHEKNWTSQKTVFSQFGQSVEQAMEDIGVLRPVKNGLRYALPYIEILEKSSLIQDQIKIYNKIEQLLKDDTEKA</sequence>